<evidence type="ECO:0000313" key="2">
    <source>
        <dbReference type="Proteomes" id="UP000235392"/>
    </source>
</evidence>
<dbReference type="AlphaFoldDB" id="A0A2N5VCQ1"/>
<organism evidence="1 2">
    <name type="scientific">Puccinia coronata f. sp. avenae</name>
    <dbReference type="NCBI Taxonomy" id="200324"/>
    <lineage>
        <taxon>Eukaryota</taxon>
        <taxon>Fungi</taxon>
        <taxon>Dikarya</taxon>
        <taxon>Basidiomycota</taxon>
        <taxon>Pucciniomycotina</taxon>
        <taxon>Pucciniomycetes</taxon>
        <taxon>Pucciniales</taxon>
        <taxon>Pucciniaceae</taxon>
        <taxon>Puccinia</taxon>
    </lineage>
</organism>
<gene>
    <name evidence="1" type="ORF">PCASD_04317</name>
</gene>
<comment type="caution">
    <text evidence="1">The sequence shown here is derived from an EMBL/GenBank/DDBJ whole genome shotgun (WGS) entry which is preliminary data.</text>
</comment>
<proteinExistence type="predicted"/>
<sequence>MFYNSSRNPQQDPSVQLSVAICCLGSNGNRAAVFRLKNIFHVGYGTINLYTTWVTKVIDQMRSRLASWPTTAEQLESSQVMQEDGFPGCPAHCPLPSCSPLAAHQQTLPAACPVPAALAAAHFLPCTCHCPLSAAADCCPPLPLPPTAAHHCRCPLAAPTCSLAATSALWLPPLSSSCPHICLSRLLPLAAIACPLAASAALWLPLLCSSCLFASALCLPPPAL</sequence>
<dbReference type="Proteomes" id="UP000235392">
    <property type="component" value="Unassembled WGS sequence"/>
</dbReference>
<protein>
    <submittedName>
        <fullName evidence="1">Uncharacterized protein</fullName>
    </submittedName>
</protein>
<reference evidence="1 2" key="1">
    <citation type="submission" date="2017-11" db="EMBL/GenBank/DDBJ databases">
        <title>De novo assembly and phasing of dikaryotic genomes from two isolates of Puccinia coronata f. sp. avenae, the causal agent of oat crown rust.</title>
        <authorList>
            <person name="Miller M.E."/>
            <person name="Zhang Y."/>
            <person name="Omidvar V."/>
            <person name="Sperschneider J."/>
            <person name="Schwessinger B."/>
            <person name="Raley C."/>
            <person name="Palmer J.M."/>
            <person name="Garnica D."/>
            <person name="Upadhyaya N."/>
            <person name="Rathjen J."/>
            <person name="Taylor J.M."/>
            <person name="Park R.F."/>
            <person name="Dodds P.N."/>
            <person name="Hirsch C.D."/>
            <person name="Kianian S.F."/>
            <person name="Figueroa M."/>
        </authorList>
    </citation>
    <scope>NUCLEOTIDE SEQUENCE [LARGE SCALE GENOMIC DNA]</scope>
    <source>
        <strain evidence="1">12SD80</strain>
    </source>
</reference>
<dbReference type="EMBL" id="PGCI01000028">
    <property type="protein sequence ID" value="PLW47769.1"/>
    <property type="molecule type" value="Genomic_DNA"/>
</dbReference>
<evidence type="ECO:0000313" key="1">
    <source>
        <dbReference type="EMBL" id="PLW47769.1"/>
    </source>
</evidence>
<accession>A0A2N5VCQ1</accession>
<name>A0A2N5VCQ1_9BASI</name>